<evidence type="ECO:0000313" key="2">
    <source>
        <dbReference type="Proteomes" id="UP001500929"/>
    </source>
</evidence>
<keyword evidence="2" id="KW-1185">Reference proteome</keyword>
<accession>A0ABP5Q648</accession>
<reference evidence="2" key="1">
    <citation type="journal article" date="2019" name="Int. J. Syst. Evol. Microbiol.">
        <title>The Global Catalogue of Microorganisms (GCM) 10K type strain sequencing project: providing services to taxonomists for standard genome sequencing and annotation.</title>
        <authorList>
            <consortium name="The Broad Institute Genomics Platform"/>
            <consortium name="The Broad Institute Genome Sequencing Center for Infectious Disease"/>
            <person name="Wu L."/>
            <person name="Ma J."/>
        </authorList>
    </citation>
    <scope>NUCLEOTIDE SEQUENCE [LARGE SCALE GENOMIC DNA]</scope>
    <source>
        <strain evidence="2">JCM 16117</strain>
    </source>
</reference>
<dbReference type="EMBL" id="BAAAQY010000002">
    <property type="protein sequence ID" value="GAA2227047.1"/>
    <property type="molecule type" value="Genomic_DNA"/>
</dbReference>
<evidence type="ECO:0000313" key="1">
    <source>
        <dbReference type="EMBL" id="GAA2227047.1"/>
    </source>
</evidence>
<organism evidence="1 2">
    <name type="scientific">Herbiconiux moechotypicola</name>
    <dbReference type="NCBI Taxonomy" id="637393"/>
    <lineage>
        <taxon>Bacteria</taxon>
        <taxon>Bacillati</taxon>
        <taxon>Actinomycetota</taxon>
        <taxon>Actinomycetes</taxon>
        <taxon>Micrococcales</taxon>
        <taxon>Microbacteriaceae</taxon>
        <taxon>Herbiconiux</taxon>
    </lineage>
</organism>
<protein>
    <submittedName>
        <fullName evidence="1">Uncharacterized protein</fullName>
    </submittedName>
</protein>
<sequence length="137" mass="14791">MLLAACSYTDYDKLAVRAVGDELQIAVCADFKSSGISVSISREGSTATTVGGYWNAGHDAELTKGDVLSPSRYPEEWVSYATPFTPTPGMVIEVTIWDRDENYMEPPMRAAFLSADVPVDSSTWLLSDGSLSDVPCP</sequence>
<proteinExistence type="predicted"/>
<name>A0ABP5Q648_9MICO</name>
<gene>
    <name evidence="1" type="ORF">GCM10009851_08940</name>
</gene>
<comment type="caution">
    <text evidence="1">The sequence shown here is derived from an EMBL/GenBank/DDBJ whole genome shotgun (WGS) entry which is preliminary data.</text>
</comment>
<dbReference type="Proteomes" id="UP001500929">
    <property type="component" value="Unassembled WGS sequence"/>
</dbReference>